<evidence type="ECO:0000256" key="1">
    <source>
        <dbReference type="SAM" id="Phobius"/>
    </source>
</evidence>
<sequence length="396" mass="43131">MAAVVKMNPSWSFLEAVFLPLAKELFRQSGPGPSKLGRNLDIKEIGLLPFGRVRAIYGVPVSRNTSRDLFSPELVTLLGPYRSMRERGLTVNGPIPLSDGVRGFAARYPVFFPDTNEDENWGHPDNVTHPTGCPGPPCYNPETREKFWGFIGAVVNAEPILAGKNVHLERLLSDDLSYSLTTSFLAGESGPGTIVSGGPNPSRVTANVTVELPGTSWALSVHNPRQDQIVNLRVGLLVMVVAAALILSALLLLLQLSAKRASVLLEEQLATNKLLQEEKVSREALLGRQLDLIACFFVCSHMPCSSAHKQAPTRRKGATGATAGQSTGYDCILLSCAYSCPAPQATNKLLQEEKVSRETLLGRQLDLIACFDRSIHFKKKRSKSKLADREMNTLGE</sequence>
<dbReference type="Proteomes" id="UP000815325">
    <property type="component" value="Unassembled WGS sequence"/>
</dbReference>
<dbReference type="PROSITE" id="PS50839">
    <property type="entry name" value="CHASE"/>
    <property type="match status" value="1"/>
</dbReference>
<keyword evidence="4" id="KW-1185">Reference proteome</keyword>
<gene>
    <name evidence="3" type="ORF">DUNSADRAFT_4473</name>
</gene>
<feature type="transmembrane region" description="Helical" evidence="1">
    <location>
        <begin position="234"/>
        <end position="254"/>
    </location>
</feature>
<keyword evidence="1" id="KW-1133">Transmembrane helix</keyword>
<comment type="caution">
    <text evidence="3">The sequence shown here is derived from an EMBL/GenBank/DDBJ whole genome shotgun (WGS) entry which is preliminary data.</text>
</comment>
<dbReference type="EMBL" id="MU069618">
    <property type="protein sequence ID" value="KAF5837369.1"/>
    <property type="molecule type" value="Genomic_DNA"/>
</dbReference>
<evidence type="ECO:0000313" key="4">
    <source>
        <dbReference type="Proteomes" id="UP000815325"/>
    </source>
</evidence>
<evidence type="ECO:0000313" key="3">
    <source>
        <dbReference type="EMBL" id="KAF5837369.1"/>
    </source>
</evidence>
<keyword evidence="1" id="KW-0812">Transmembrane</keyword>
<dbReference type="InterPro" id="IPR006189">
    <property type="entry name" value="CHASE_dom"/>
</dbReference>
<proteinExistence type="predicted"/>
<accession>A0ABQ7GRY2</accession>
<organism evidence="3 4">
    <name type="scientific">Dunaliella salina</name>
    <name type="common">Green alga</name>
    <name type="synonym">Protococcus salinus</name>
    <dbReference type="NCBI Taxonomy" id="3046"/>
    <lineage>
        <taxon>Eukaryota</taxon>
        <taxon>Viridiplantae</taxon>
        <taxon>Chlorophyta</taxon>
        <taxon>core chlorophytes</taxon>
        <taxon>Chlorophyceae</taxon>
        <taxon>CS clade</taxon>
        <taxon>Chlamydomonadales</taxon>
        <taxon>Dunaliellaceae</taxon>
        <taxon>Dunaliella</taxon>
    </lineage>
</organism>
<keyword evidence="1" id="KW-0472">Membrane</keyword>
<feature type="domain" description="CHASE" evidence="2">
    <location>
        <begin position="49"/>
        <end position="171"/>
    </location>
</feature>
<name>A0ABQ7GRY2_DUNSA</name>
<evidence type="ECO:0000259" key="2">
    <source>
        <dbReference type="PROSITE" id="PS50839"/>
    </source>
</evidence>
<protein>
    <recommendedName>
        <fullName evidence="2">CHASE domain-containing protein</fullName>
    </recommendedName>
</protein>
<reference evidence="3" key="1">
    <citation type="submission" date="2017-08" db="EMBL/GenBank/DDBJ databases">
        <authorList>
            <person name="Polle J.E."/>
            <person name="Barry K."/>
            <person name="Cushman J."/>
            <person name="Schmutz J."/>
            <person name="Tran D."/>
            <person name="Hathwaick L.T."/>
            <person name="Yim W.C."/>
            <person name="Jenkins J."/>
            <person name="Mckie-Krisberg Z.M."/>
            <person name="Prochnik S."/>
            <person name="Lindquist E."/>
            <person name="Dockter R.B."/>
            <person name="Adam C."/>
            <person name="Molina H."/>
            <person name="Bunkerborg J."/>
            <person name="Jin E."/>
            <person name="Buchheim M."/>
            <person name="Magnuson J."/>
        </authorList>
    </citation>
    <scope>NUCLEOTIDE SEQUENCE</scope>
    <source>
        <strain evidence="3">CCAP 19/18</strain>
    </source>
</reference>